<dbReference type="InterPro" id="IPR037522">
    <property type="entry name" value="HD_GYP_dom"/>
</dbReference>
<feature type="domain" description="Response regulatory" evidence="2">
    <location>
        <begin position="27"/>
        <end position="151"/>
    </location>
</feature>
<dbReference type="SMART" id="SM00471">
    <property type="entry name" value="HDc"/>
    <property type="match status" value="1"/>
</dbReference>
<dbReference type="InterPro" id="IPR001789">
    <property type="entry name" value="Sig_transdc_resp-reg_receiver"/>
</dbReference>
<dbReference type="Pfam" id="PF13487">
    <property type="entry name" value="HD_5"/>
    <property type="match status" value="1"/>
</dbReference>
<evidence type="ECO:0000256" key="1">
    <source>
        <dbReference type="PROSITE-ProRule" id="PRU00169"/>
    </source>
</evidence>
<dbReference type="EMBL" id="JACXLD010000002">
    <property type="protein sequence ID" value="MBD2858374.1"/>
    <property type="molecule type" value="Genomic_DNA"/>
</dbReference>
<dbReference type="InterPro" id="IPR052020">
    <property type="entry name" value="Cyclic_di-GMP/3'3'-cGAMP_PDE"/>
</dbReference>
<dbReference type="SUPFAM" id="SSF52172">
    <property type="entry name" value="CheY-like"/>
    <property type="match status" value="1"/>
</dbReference>
<dbReference type="Gene3D" id="3.40.50.2300">
    <property type="match status" value="1"/>
</dbReference>
<dbReference type="AlphaFoldDB" id="A0A927BZC6"/>
<organism evidence="4 5">
    <name type="scientific">Spongiibacter pelagi</name>
    <dbReference type="NCBI Taxonomy" id="2760804"/>
    <lineage>
        <taxon>Bacteria</taxon>
        <taxon>Pseudomonadati</taxon>
        <taxon>Pseudomonadota</taxon>
        <taxon>Gammaproteobacteria</taxon>
        <taxon>Cellvibrionales</taxon>
        <taxon>Spongiibacteraceae</taxon>
        <taxon>Spongiibacter</taxon>
    </lineage>
</organism>
<name>A0A927BZC6_9GAMM</name>
<dbReference type="SUPFAM" id="SSF109604">
    <property type="entry name" value="HD-domain/PDEase-like"/>
    <property type="match status" value="1"/>
</dbReference>
<dbReference type="RefSeq" id="WP_190763144.1">
    <property type="nucleotide sequence ID" value="NZ_JACXLD010000002.1"/>
</dbReference>
<sequence length="513" mass="57394">MSLNDDDLIFADDADGELDESGAAPWKILIVDDEEEIHRVTKLSLGENIVHGRPLSFLHAYTGESSVEIMREQPDIALVLMDVVMESEHAGLQAVERIREELGNTDVRLVLRTGQPGQAPEKEVVTRYDINDYKEKTELTSKKLHTLLHTSLSHYRELVALKQNRLGLEKVIKASGALFKSPSMQEFASGVLTQLAALLYVSEDIFMVRGVTVGSGETGDLRIIASAGGQGNSEGMRIEDALPEDVVERIIQSLKEDYPLFGDKYFVASFSTRSGSRYIIYIANEAPISVADRRLIEMFCNNIGIAFENHAMYQEVVDSQHRLVLLLSTAVEERSKELNNHVRRVSEYALIIGRQLGLNDKELEQLQLSAALHDIGKIAIPDEVLNKPGKLTDAERAVMETHVERGENILGAQDGSLLKSAANVVGAHHEHWDGGGYPRKLKGGQIPFYGRITAIADVFDALSTKRVYKEAWPMEEVLEYFRDQRGRQFDPELVDVFLANIEEVLEIHRVWHA</sequence>
<dbReference type="GO" id="GO:0008081">
    <property type="term" value="F:phosphoric diester hydrolase activity"/>
    <property type="evidence" value="ECO:0007669"/>
    <property type="project" value="UniProtKB-ARBA"/>
</dbReference>
<reference evidence="4" key="1">
    <citation type="submission" date="2020-09" db="EMBL/GenBank/DDBJ databases">
        <authorList>
            <person name="Yoon J.-W."/>
        </authorList>
    </citation>
    <scope>NUCLEOTIDE SEQUENCE</scope>
    <source>
        <strain evidence="4">KMU-158</strain>
    </source>
</reference>
<dbReference type="PANTHER" id="PTHR45228">
    <property type="entry name" value="CYCLIC DI-GMP PHOSPHODIESTERASE TM_0186-RELATED"/>
    <property type="match status" value="1"/>
</dbReference>
<dbReference type="InterPro" id="IPR003607">
    <property type="entry name" value="HD/PDEase_dom"/>
</dbReference>
<dbReference type="PROSITE" id="PS51832">
    <property type="entry name" value="HD_GYP"/>
    <property type="match status" value="1"/>
</dbReference>
<comment type="caution">
    <text evidence="4">The sequence shown here is derived from an EMBL/GenBank/DDBJ whole genome shotgun (WGS) entry which is preliminary data.</text>
</comment>
<feature type="domain" description="HD-GYP" evidence="3">
    <location>
        <begin position="316"/>
        <end position="513"/>
    </location>
</feature>
<dbReference type="InterPro" id="IPR021800">
    <property type="entry name" value="DUF3369"/>
</dbReference>
<evidence type="ECO:0000259" key="2">
    <source>
        <dbReference type="PROSITE" id="PS50110"/>
    </source>
</evidence>
<dbReference type="CDD" id="cd00077">
    <property type="entry name" value="HDc"/>
    <property type="match status" value="1"/>
</dbReference>
<dbReference type="Gene3D" id="1.10.3210.10">
    <property type="entry name" value="Hypothetical protein af1432"/>
    <property type="match status" value="1"/>
</dbReference>
<evidence type="ECO:0000313" key="4">
    <source>
        <dbReference type="EMBL" id="MBD2858374.1"/>
    </source>
</evidence>
<dbReference type="PANTHER" id="PTHR45228:SF9">
    <property type="entry name" value="3'3'-CGAMP-SPECIFIC PHOSPHODIESTERASE 2"/>
    <property type="match status" value="1"/>
</dbReference>
<feature type="modified residue" description="4-aspartylphosphate" evidence="1">
    <location>
        <position position="82"/>
    </location>
</feature>
<proteinExistence type="predicted"/>
<accession>A0A927BZC6</accession>
<dbReference type="Proteomes" id="UP000610558">
    <property type="component" value="Unassembled WGS sequence"/>
</dbReference>
<dbReference type="InterPro" id="IPR011006">
    <property type="entry name" value="CheY-like_superfamily"/>
</dbReference>
<keyword evidence="1" id="KW-0597">Phosphoprotein</keyword>
<keyword evidence="5" id="KW-1185">Reference proteome</keyword>
<protein>
    <submittedName>
        <fullName evidence="4">DUF3369 domain-containing protein</fullName>
    </submittedName>
</protein>
<dbReference type="Pfam" id="PF11849">
    <property type="entry name" value="DUF3369"/>
    <property type="match status" value="1"/>
</dbReference>
<dbReference type="GO" id="GO:0000160">
    <property type="term" value="P:phosphorelay signal transduction system"/>
    <property type="evidence" value="ECO:0007669"/>
    <property type="project" value="InterPro"/>
</dbReference>
<gene>
    <name evidence="4" type="ORF">IB286_05070</name>
</gene>
<dbReference type="PROSITE" id="PS50110">
    <property type="entry name" value="RESPONSE_REGULATORY"/>
    <property type="match status" value="1"/>
</dbReference>
<evidence type="ECO:0000259" key="3">
    <source>
        <dbReference type="PROSITE" id="PS51832"/>
    </source>
</evidence>
<evidence type="ECO:0000313" key="5">
    <source>
        <dbReference type="Proteomes" id="UP000610558"/>
    </source>
</evidence>